<evidence type="ECO:0000313" key="2">
    <source>
        <dbReference type="Proteomes" id="UP000094224"/>
    </source>
</evidence>
<keyword evidence="2" id="KW-1185">Reference proteome</keyword>
<sequence length="74" mass="8160">MGAAQKIFKYVANELAVSSEFISEVEPLLKGKNKLIAIRPAVSQLLAYIFQDICSFLLVVACCAQLTCCFCVHF</sequence>
<comment type="caution">
    <text evidence="1">The sequence shown here is derived from an EMBL/GenBank/DDBJ whole genome shotgun (WGS) entry which is preliminary data.</text>
</comment>
<evidence type="ECO:0000313" key="1">
    <source>
        <dbReference type="EMBL" id="ODR06856.1"/>
    </source>
</evidence>
<dbReference type="EMBL" id="MIHC01000015">
    <property type="protein sequence ID" value="ODR06856.1"/>
    <property type="molecule type" value="Genomic_DNA"/>
</dbReference>
<dbReference type="AlphaFoldDB" id="A0A1E3SXG9"/>
<proteinExistence type="predicted"/>
<organism evidence="1 2">
    <name type="scientific">Mycobacterium sherrisii</name>
    <dbReference type="NCBI Taxonomy" id="243061"/>
    <lineage>
        <taxon>Bacteria</taxon>
        <taxon>Bacillati</taxon>
        <taxon>Actinomycetota</taxon>
        <taxon>Actinomycetes</taxon>
        <taxon>Mycobacteriales</taxon>
        <taxon>Mycobacteriaceae</taxon>
        <taxon>Mycobacterium</taxon>
        <taxon>Mycobacterium simiae complex</taxon>
    </lineage>
</organism>
<accession>A0A1E3SXG9</accession>
<name>A0A1E3SXG9_9MYCO</name>
<reference evidence="2" key="1">
    <citation type="submission" date="2016-09" db="EMBL/GenBank/DDBJ databases">
        <authorList>
            <person name="Greninger A.L."/>
            <person name="Jerome K.R."/>
            <person name="Mcnair B."/>
            <person name="Wallis C."/>
            <person name="Fang F."/>
        </authorList>
    </citation>
    <scope>NUCLEOTIDE SEQUENCE [LARGE SCALE GENOMIC DNA]</scope>
    <source>
        <strain evidence="2">BC1_M4</strain>
    </source>
</reference>
<dbReference type="Proteomes" id="UP000094224">
    <property type="component" value="Unassembled WGS sequence"/>
</dbReference>
<gene>
    <name evidence="1" type="ORF">BHQ21_10710</name>
</gene>
<protein>
    <submittedName>
        <fullName evidence="1">Uncharacterized protein</fullName>
    </submittedName>
</protein>